<dbReference type="InterPro" id="IPR036318">
    <property type="entry name" value="FAD-bd_PCMH-like_sf"/>
</dbReference>
<proteinExistence type="predicted"/>
<dbReference type="GO" id="GO:0050660">
    <property type="term" value="F:flavin adenine dinucleotide binding"/>
    <property type="evidence" value="ECO:0007669"/>
    <property type="project" value="InterPro"/>
</dbReference>
<dbReference type="SUPFAM" id="SSF56176">
    <property type="entry name" value="FAD-binding/transporter-associated domain-like"/>
    <property type="match status" value="1"/>
</dbReference>
<dbReference type="GO" id="GO:0071555">
    <property type="term" value="P:cell wall organization"/>
    <property type="evidence" value="ECO:0007669"/>
    <property type="project" value="TreeGrafter"/>
</dbReference>
<dbReference type="RefSeq" id="WP_143939099.1">
    <property type="nucleotide sequence ID" value="NZ_VKKG01000006.1"/>
</dbReference>
<dbReference type="PANTHER" id="PTHR21071">
    <property type="entry name" value="UDP-N-ACETYLENOLPYRUVOYLGLUCOSAMINE REDUCTASE"/>
    <property type="match status" value="1"/>
</dbReference>
<dbReference type="InterPro" id="IPR016169">
    <property type="entry name" value="FAD-bd_PCMH_sub2"/>
</dbReference>
<accession>A0A553JWY8</accession>
<dbReference type="AlphaFoldDB" id="A0A553JWY8"/>
<reference evidence="1 2" key="1">
    <citation type="submission" date="2019-07" db="EMBL/GenBank/DDBJ databases">
        <authorList>
            <person name="Zhou L.-Y."/>
        </authorList>
    </citation>
    <scope>NUCLEOTIDE SEQUENCE [LARGE SCALE GENOMIC DNA]</scope>
    <source>
        <strain evidence="1 2">YIM 101269</strain>
    </source>
</reference>
<dbReference type="Gene3D" id="3.30.465.10">
    <property type="match status" value="1"/>
</dbReference>
<evidence type="ECO:0000313" key="2">
    <source>
        <dbReference type="Proteomes" id="UP000317638"/>
    </source>
</evidence>
<dbReference type="OrthoDB" id="4867289at2"/>
<comment type="caution">
    <text evidence="1">The sequence shown here is derived from an EMBL/GenBank/DDBJ whole genome shotgun (WGS) entry which is preliminary data.</text>
</comment>
<gene>
    <name evidence="1" type="ORF">FOJ82_13915</name>
</gene>
<dbReference type="PANTHER" id="PTHR21071:SF4">
    <property type="entry name" value="UDP-N-ACETYLENOLPYRUVOYLGLUCOSAMINE REDUCTASE"/>
    <property type="match status" value="1"/>
</dbReference>
<dbReference type="GO" id="GO:0005829">
    <property type="term" value="C:cytosol"/>
    <property type="evidence" value="ECO:0007669"/>
    <property type="project" value="TreeGrafter"/>
</dbReference>
<dbReference type="Proteomes" id="UP000317638">
    <property type="component" value="Unassembled WGS sequence"/>
</dbReference>
<dbReference type="GO" id="GO:0008762">
    <property type="term" value="F:UDP-N-acetylmuramate dehydrogenase activity"/>
    <property type="evidence" value="ECO:0007669"/>
    <property type="project" value="InterPro"/>
</dbReference>
<protein>
    <submittedName>
        <fullName evidence="1">Uncharacterized protein</fullName>
    </submittedName>
</protein>
<keyword evidence="2" id="KW-1185">Reference proteome</keyword>
<evidence type="ECO:0000313" key="1">
    <source>
        <dbReference type="EMBL" id="TRY16956.1"/>
    </source>
</evidence>
<dbReference type="EMBL" id="VKKG01000006">
    <property type="protein sequence ID" value="TRY16956.1"/>
    <property type="molecule type" value="Genomic_DNA"/>
</dbReference>
<dbReference type="InterPro" id="IPR003170">
    <property type="entry name" value="MurB"/>
</dbReference>
<organism evidence="1 2">
    <name type="scientific">Tessaracoccus rhinocerotis</name>
    <dbReference type="NCBI Taxonomy" id="1689449"/>
    <lineage>
        <taxon>Bacteria</taxon>
        <taxon>Bacillati</taxon>
        <taxon>Actinomycetota</taxon>
        <taxon>Actinomycetes</taxon>
        <taxon>Propionibacteriales</taxon>
        <taxon>Propionibacteriaceae</taxon>
        <taxon>Tessaracoccus</taxon>
    </lineage>
</organism>
<sequence length="174" mass="18349">MAIPQFKNVITGIDVDFTGCSVDDLAVTCGVGITAAGQEAWDDVVARAVAEDLVGIEALSGIPGTVADATRDNASAHGQSVSDSVASVRTWDHLGDQQKTFPAVDCEFGDGTSRFQERLPDGRPRYEVLEVKLLVRQGDLTQPLIDGALAEGLGAQPGARVPLARVREHLLDPS</sequence>
<name>A0A553JWY8_9ACTN</name>